<dbReference type="PRINTS" id="PR00105">
    <property type="entry name" value="C5METTRFRASE"/>
</dbReference>
<evidence type="ECO:0000256" key="3">
    <source>
        <dbReference type="ARBA" id="ARBA00022679"/>
    </source>
</evidence>
<dbReference type="AlphaFoldDB" id="A0A9W6LBW3"/>
<evidence type="ECO:0000256" key="4">
    <source>
        <dbReference type="ARBA" id="ARBA00022691"/>
    </source>
</evidence>
<keyword evidence="2 7" id="KW-0489">Methyltransferase</keyword>
<keyword evidence="5" id="KW-0680">Restriction system</keyword>
<dbReference type="GO" id="GO:0009307">
    <property type="term" value="P:DNA restriction-modification system"/>
    <property type="evidence" value="ECO:0007669"/>
    <property type="project" value="UniProtKB-KW"/>
</dbReference>
<evidence type="ECO:0000313" key="9">
    <source>
        <dbReference type="Proteomes" id="UP001144352"/>
    </source>
</evidence>
<dbReference type="GO" id="GO:0032259">
    <property type="term" value="P:methylation"/>
    <property type="evidence" value="ECO:0007669"/>
    <property type="project" value="UniProtKB-KW"/>
</dbReference>
<dbReference type="Gene3D" id="3.40.50.150">
    <property type="entry name" value="Vaccinia Virus protein VP39"/>
    <property type="match status" value="1"/>
</dbReference>
<protein>
    <recommendedName>
        <fullName evidence="1">DNA (cytosine-5-)-methyltransferase</fullName>
        <ecNumber evidence="1">2.1.1.37</ecNumber>
    </recommendedName>
</protein>
<dbReference type="Pfam" id="PF00145">
    <property type="entry name" value="DNA_methylase"/>
    <property type="match status" value="2"/>
</dbReference>
<dbReference type="Proteomes" id="UP001144352">
    <property type="component" value="Unassembled WGS sequence"/>
</dbReference>
<dbReference type="PROSITE" id="PS51679">
    <property type="entry name" value="SAM_MT_C5"/>
    <property type="match status" value="1"/>
</dbReference>
<dbReference type="Gene3D" id="3.90.120.10">
    <property type="entry name" value="DNA Methylase, subunit A, domain 2"/>
    <property type="match status" value="1"/>
</dbReference>
<name>A0A9W6LBW3_9BACT</name>
<comment type="caution">
    <text evidence="8">The sequence shown here is derived from an EMBL/GenBank/DDBJ whole genome shotgun (WGS) entry which is preliminary data.</text>
</comment>
<proteinExistence type="inferred from homology"/>
<evidence type="ECO:0000256" key="7">
    <source>
        <dbReference type="PROSITE-ProRule" id="PRU01016"/>
    </source>
</evidence>
<dbReference type="InterPro" id="IPR050750">
    <property type="entry name" value="C5-MTase"/>
</dbReference>
<gene>
    <name evidence="8" type="ORF">GHYDROH2_17940</name>
</gene>
<dbReference type="InterPro" id="IPR001525">
    <property type="entry name" value="C5_MeTfrase"/>
</dbReference>
<dbReference type="EC" id="2.1.1.37" evidence="1"/>
<reference evidence="8" key="1">
    <citation type="submission" date="2022-12" db="EMBL/GenBank/DDBJ databases">
        <title>Reference genome sequencing for broad-spectrum identification of bacterial and archaeal isolates by mass spectrometry.</title>
        <authorList>
            <person name="Sekiguchi Y."/>
            <person name="Tourlousse D.M."/>
        </authorList>
    </citation>
    <scope>NUCLEOTIDE SEQUENCE</scope>
    <source>
        <strain evidence="8">H2</strain>
    </source>
</reference>
<keyword evidence="4 7" id="KW-0949">S-adenosyl-L-methionine</keyword>
<dbReference type="PANTHER" id="PTHR46098">
    <property type="entry name" value="TRNA (CYTOSINE(38)-C(5))-METHYLTRANSFERASE"/>
    <property type="match status" value="1"/>
</dbReference>
<evidence type="ECO:0000256" key="1">
    <source>
        <dbReference type="ARBA" id="ARBA00011975"/>
    </source>
</evidence>
<dbReference type="InterPro" id="IPR029063">
    <property type="entry name" value="SAM-dependent_MTases_sf"/>
</dbReference>
<sequence>MTDGTTAVPLRALELFCGIGGFAAAVEGGNVRVVGAFDQDPAALATYRLNFPGHGARQVDLERVSAWELTAGGIDLWWLSPPCQPYCERGACRDLADPRARSLVHILELLGRIPDDLLPRHLALENVAGFVGSEAHGRLTEVLASRGFQVQERLLCPTELGIPMRRPRYYLSASRDEMRPLVAPNPRPLRPLAGYLDRRFGRDVPDELLLSPDVVARFGGALPILDSGDGSACATCFTAGYGRSITSAGSYLQCASGVRHFSPEEIARLMAFPEGFRFPDELPLRKQWHLIGNSLSVAAVREVLRVFPSLALSPRIDDENPSNHPENMI</sequence>
<organism evidence="8 9">
    <name type="scientific">Geobacter hydrogenophilus</name>
    <dbReference type="NCBI Taxonomy" id="40983"/>
    <lineage>
        <taxon>Bacteria</taxon>
        <taxon>Pseudomonadati</taxon>
        <taxon>Thermodesulfobacteriota</taxon>
        <taxon>Desulfuromonadia</taxon>
        <taxon>Geobacterales</taxon>
        <taxon>Geobacteraceae</taxon>
        <taxon>Geobacter</taxon>
    </lineage>
</organism>
<comment type="similarity">
    <text evidence="7">Belongs to the class I-like SAM-binding methyltransferase superfamily. C5-methyltransferase family.</text>
</comment>
<evidence type="ECO:0000256" key="2">
    <source>
        <dbReference type="ARBA" id="ARBA00022603"/>
    </source>
</evidence>
<evidence type="ECO:0000313" key="8">
    <source>
        <dbReference type="EMBL" id="GLI38293.1"/>
    </source>
</evidence>
<evidence type="ECO:0000256" key="5">
    <source>
        <dbReference type="ARBA" id="ARBA00022747"/>
    </source>
</evidence>
<accession>A0A9W6LBW3</accession>
<dbReference type="EMBL" id="BSDS01000001">
    <property type="protein sequence ID" value="GLI38293.1"/>
    <property type="molecule type" value="Genomic_DNA"/>
</dbReference>
<feature type="active site" evidence="7">
    <location>
        <position position="83"/>
    </location>
</feature>
<evidence type="ECO:0000256" key="6">
    <source>
        <dbReference type="ARBA" id="ARBA00047422"/>
    </source>
</evidence>
<keyword evidence="3 7" id="KW-0808">Transferase</keyword>
<dbReference type="PANTHER" id="PTHR46098:SF1">
    <property type="entry name" value="TRNA (CYTOSINE(38)-C(5))-METHYLTRANSFERASE"/>
    <property type="match status" value="1"/>
</dbReference>
<dbReference type="GO" id="GO:0003886">
    <property type="term" value="F:DNA (cytosine-5-)-methyltransferase activity"/>
    <property type="evidence" value="ECO:0007669"/>
    <property type="project" value="UniProtKB-EC"/>
</dbReference>
<dbReference type="SUPFAM" id="SSF53335">
    <property type="entry name" value="S-adenosyl-L-methionine-dependent methyltransferases"/>
    <property type="match status" value="1"/>
</dbReference>
<dbReference type="RefSeq" id="WP_281875154.1">
    <property type="nucleotide sequence ID" value="NZ_BSDS01000001.1"/>
</dbReference>
<keyword evidence="9" id="KW-1185">Reference proteome</keyword>
<comment type="catalytic activity">
    <reaction evidence="6">
        <text>a 2'-deoxycytidine in DNA + S-adenosyl-L-methionine = a 5-methyl-2'-deoxycytidine in DNA + S-adenosyl-L-homocysteine + H(+)</text>
        <dbReference type="Rhea" id="RHEA:13681"/>
        <dbReference type="Rhea" id="RHEA-COMP:11369"/>
        <dbReference type="Rhea" id="RHEA-COMP:11370"/>
        <dbReference type="ChEBI" id="CHEBI:15378"/>
        <dbReference type="ChEBI" id="CHEBI:57856"/>
        <dbReference type="ChEBI" id="CHEBI:59789"/>
        <dbReference type="ChEBI" id="CHEBI:85452"/>
        <dbReference type="ChEBI" id="CHEBI:85454"/>
        <dbReference type="EC" id="2.1.1.37"/>
    </reaction>
</comment>